<dbReference type="EMBL" id="BJYE01000006">
    <property type="protein sequence ID" value="GEN56289.1"/>
    <property type="molecule type" value="Genomic_DNA"/>
</dbReference>
<dbReference type="STRING" id="442899.SAMN05720591_10418"/>
<sequence>MNKILLVEILSKREPELVRYFSNNLINEIDEDLGNHIRNILNDEFLETGMDDPNGVIINKRGKEIEELIDYVGNLYM</sequence>
<organism evidence="1 2">
    <name type="scientific">Halolactibacillus alkaliphilus</name>
    <dbReference type="NCBI Taxonomy" id="442899"/>
    <lineage>
        <taxon>Bacteria</taxon>
        <taxon>Bacillati</taxon>
        <taxon>Bacillota</taxon>
        <taxon>Bacilli</taxon>
        <taxon>Bacillales</taxon>
        <taxon>Bacillaceae</taxon>
        <taxon>Halolactibacillus</taxon>
    </lineage>
</organism>
<gene>
    <name evidence="1" type="ORF">HAL01_07530</name>
</gene>
<dbReference type="AlphaFoldDB" id="A0A511X016"/>
<dbReference type="RefSeq" id="WP_089799970.1">
    <property type="nucleotide sequence ID" value="NZ_BJYE01000006.1"/>
</dbReference>
<keyword evidence="2" id="KW-1185">Reference proteome</keyword>
<comment type="caution">
    <text evidence="1">The sequence shown here is derived from an EMBL/GenBank/DDBJ whole genome shotgun (WGS) entry which is preliminary data.</text>
</comment>
<accession>A0A511X016</accession>
<dbReference type="Proteomes" id="UP000321400">
    <property type="component" value="Unassembled WGS sequence"/>
</dbReference>
<proteinExistence type="predicted"/>
<evidence type="ECO:0000313" key="1">
    <source>
        <dbReference type="EMBL" id="GEN56289.1"/>
    </source>
</evidence>
<evidence type="ECO:0000313" key="2">
    <source>
        <dbReference type="Proteomes" id="UP000321400"/>
    </source>
</evidence>
<name>A0A511X016_9BACI</name>
<protein>
    <submittedName>
        <fullName evidence="1">Uncharacterized protein</fullName>
    </submittedName>
</protein>
<dbReference type="OrthoDB" id="9950279at2"/>
<reference evidence="1 2" key="1">
    <citation type="submission" date="2019-07" db="EMBL/GenBank/DDBJ databases">
        <title>Whole genome shotgun sequence of Halolactibacillus alkaliphilus NBRC 103919.</title>
        <authorList>
            <person name="Hosoyama A."/>
            <person name="Uohara A."/>
            <person name="Ohji S."/>
            <person name="Ichikawa N."/>
        </authorList>
    </citation>
    <scope>NUCLEOTIDE SEQUENCE [LARGE SCALE GENOMIC DNA]</scope>
    <source>
        <strain evidence="1 2">NBRC 103919</strain>
    </source>
</reference>